<dbReference type="InterPro" id="IPR006142">
    <property type="entry name" value="INTEIN"/>
</dbReference>
<dbReference type="InterPro" id="IPR030934">
    <property type="entry name" value="Intein_C"/>
</dbReference>
<dbReference type="PROSITE" id="PS50819">
    <property type="entry name" value="INTEIN_ENDONUCLEASE"/>
    <property type="match status" value="1"/>
</dbReference>
<name>A0A1F4X3R0_UNCKA</name>
<dbReference type="InterPro" id="IPR036844">
    <property type="entry name" value="Hint_dom_sf"/>
</dbReference>
<proteinExistence type="predicted"/>
<keyword evidence="1" id="KW-0068">Autocatalytic cleavage</keyword>
<dbReference type="GO" id="GO:0004519">
    <property type="term" value="F:endonuclease activity"/>
    <property type="evidence" value="ECO:0007669"/>
    <property type="project" value="InterPro"/>
</dbReference>
<dbReference type="Proteomes" id="UP000176815">
    <property type="component" value="Unassembled WGS sequence"/>
</dbReference>
<dbReference type="InterPro" id="IPR006141">
    <property type="entry name" value="Intein_N"/>
</dbReference>
<accession>A0A1F4X3R0</accession>
<evidence type="ECO:0000259" key="4">
    <source>
        <dbReference type="PROSITE" id="PS50819"/>
    </source>
</evidence>
<dbReference type="InterPro" id="IPR003586">
    <property type="entry name" value="Hint_dom_C"/>
</dbReference>
<dbReference type="GO" id="GO:0016539">
    <property type="term" value="P:intein-mediated protein splicing"/>
    <property type="evidence" value="ECO:0007669"/>
    <property type="project" value="InterPro"/>
</dbReference>
<keyword evidence="2" id="KW-0651">Protein splicing</keyword>
<evidence type="ECO:0000256" key="2">
    <source>
        <dbReference type="ARBA" id="ARBA00023000"/>
    </source>
</evidence>
<evidence type="ECO:0000313" key="6">
    <source>
        <dbReference type="Proteomes" id="UP000176815"/>
    </source>
</evidence>
<dbReference type="Pfam" id="PF14890">
    <property type="entry name" value="Intein_splicing"/>
    <property type="match status" value="1"/>
</dbReference>
<dbReference type="InterPro" id="IPR027434">
    <property type="entry name" value="Homing_endonucl"/>
</dbReference>
<dbReference type="SUPFAM" id="SSF55608">
    <property type="entry name" value="Homing endonucleases"/>
    <property type="match status" value="1"/>
</dbReference>
<dbReference type="PROSITE" id="PS50818">
    <property type="entry name" value="INTEIN_C_TER"/>
    <property type="match status" value="1"/>
</dbReference>
<reference evidence="5 6" key="1">
    <citation type="journal article" date="2016" name="Nat. Commun.">
        <title>Thousands of microbial genomes shed light on interconnected biogeochemical processes in an aquifer system.</title>
        <authorList>
            <person name="Anantharaman K."/>
            <person name="Brown C.T."/>
            <person name="Hug L.A."/>
            <person name="Sharon I."/>
            <person name="Castelle C.J."/>
            <person name="Probst A.J."/>
            <person name="Thomas B.C."/>
            <person name="Singh A."/>
            <person name="Wilkins M.J."/>
            <person name="Karaoz U."/>
            <person name="Brodie E.L."/>
            <person name="Williams K.H."/>
            <person name="Hubbard S.S."/>
            <person name="Banfield J.F."/>
        </authorList>
    </citation>
    <scope>NUCLEOTIDE SEQUENCE [LARGE SCALE GENOMIC DNA]</scope>
</reference>
<keyword evidence="3" id="KW-0175">Coiled coil</keyword>
<organism evidence="5 6">
    <name type="scientific">candidate division WWE3 bacterium RIFOXYD1_FULL_39_9</name>
    <dbReference type="NCBI Taxonomy" id="1802649"/>
    <lineage>
        <taxon>Bacteria</taxon>
        <taxon>Katanobacteria</taxon>
    </lineage>
</organism>
<dbReference type="EMBL" id="MEWG01000046">
    <property type="protein sequence ID" value="OGC76317.1"/>
    <property type="molecule type" value="Genomic_DNA"/>
</dbReference>
<evidence type="ECO:0000256" key="1">
    <source>
        <dbReference type="ARBA" id="ARBA00022813"/>
    </source>
</evidence>
<dbReference type="PROSITE" id="PS50817">
    <property type="entry name" value="INTEIN_N_TER"/>
    <property type="match status" value="1"/>
</dbReference>
<dbReference type="InterPro" id="IPR004860">
    <property type="entry name" value="LAGLIDADG_dom"/>
</dbReference>
<dbReference type="SUPFAM" id="SSF51294">
    <property type="entry name" value="Hedgehog/intein (Hint) domain"/>
    <property type="match status" value="1"/>
</dbReference>
<comment type="caution">
    <text evidence="5">The sequence shown here is derived from an EMBL/GenBank/DDBJ whole genome shotgun (WGS) entry which is preliminary data.</text>
</comment>
<evidence type="ECO:0000256" key="3">
    <source>
        <dbReference type="SAM" id="Coils"/>
    </source>
</evidence>
<dbReference type="Gene3D" id="3.10.28.10">
    <property type="entry name" value="Homing endonucleases"/>
    <property type="match status" value="1"/>
</dbReference>
<dbReference type="InterPro" id="IPR004042">
    <property type="entry name" value="Intein_endonuc_central"/>
</dbReference>
<dbReference type="SMART" id="SM00305">
    <property type="entry name" value="HintC"/>
    <property type="match status" value="1"/>
</dbReference>
<gene>
    <name evidence="5" type="ORF">A2619_05885</name>
</gene>
<dbReference type="CDD" id="cd00081">
    <property type="entry name" value="Hint"/>
    <property type="match status" value="1"/>
</dbReference>
<sequence>MKAMSVSWQGKVGRKQLYKVKTKNREVVATSNHPFLVRESFKIESPNIGKRRSKEIEYRLVYKELKDIKVGDVLVQASSLPTFEESNPYNISIEEMELLGLYLGDGYCSKPVMIGDGKGYKRGGSFIIAASPNASYRNYYLNIVQKLTGSEGHIGKNCVAFGSSSYVRRIDYLGFSGTAHQKRIPEWVFSMPEEYKLALLRGLIDSDGSIDKNGRASFALCNKNLIKDIWSLCLSCSLQVGSVCTREREATLPNGKKFNQIYHIFMISCASDVAKIGTHTTVYKERIQANVFKDKKQLLSATGGNSSFEKITSLLNTNEFHFAKVVDIEKQDVQDVYDIEVNGSHNFIAEGIVVHNSNLKEARQAFYEGTVQFYLNMLCSELNNWLFKPEDKLAIRYDMDNVPALEPRWESKWKRAENADFLTINEKRELTGYEKYEGGDVILVPMGMQTLQMATEEKEEEIENIEDDAKKVSVTDEEFELLMGLREKWNE</sequence>
<feature type="coiled-coil region" evidence="3">
    <location>
        <begin position="448"/>
        <end position="475"/>
    </location>
</feature>
<dbReference type="Gene3D" id="2.170.16.10">
    <property type="entry name" value="Hedgehog/Intein (Hint) domain"/>
    <property type="match status" value="2"/>
</dbReference>
<dbReference type="Pfam" id="PF14528">
    <property type="entry name" value="LAGLIDADG_3"/>
    <property type="match status" value="1"/>
</dbReference>
<dbReference type="AlphaFoldDB" id="A0A1F4X3R0"/>
<feature type="domain" description="DOD-type homing endonuclease" evidence="4">
    <location>
        <begin position="98"/>
        <end position="238"/>
    </location>
</feature>
<dbReference type="NCBIfam" id="TIGR01443">
    <property type="entry name" value="intein_Cterm"/>
    <property type="match status" value="1"/>
</dbReference>
<protein>
    <recommendedName>
        <fullName evidence="4">DOD-type homing endonuclease domain-containing protein</fullName>
    </recommendedName>
</protein>
<dbReference type="PRINTS" id="PR00379">
    <property type="entry name" value="INTEIN"/>
</dbReference>
<evidence type="ECO:0000313" key="5">
    <source>
        <dbReference type="EMBL" id="OGC76317.1"/>
    </source>
</evidence>